<dbReference type="EMBL" id="CP000155">
    <property type="protein sequence ID" value="ABC33444.1"/>
    <property type="molecule type" value="Genomic_DNA"/>
</dbReference>
<accession>Q2S7D0</accession>
<name>Q2S7D0_HAHCH</name>
<evidence type="ECO:0000256" key="2">
    <source>
        <dbReference type="ARBA" id="ARBA00023136"/>
    </source>
</evidence>
<dbReference type="Gene3D" id="2.40.170.20">
    <property type="entry name" value="TonB-dependent receptor, beta-barrel domain"/>
    <property type="match status" value="1"/>
</dbReference>
<dbReference type="Proteomes" id="UP000000238">
    <property type="component" value="Chromosome"/>
</dbReference>
<protein>
    <submittedName>
        <fullName evidence="4">Uncharacterized protein</fullName>
    </submittedName>
</protein>
<gene>
    <name evidence="4" type="ordered locus">HCH_06821</name>
</gene>
<proteinExistence type="predicted"/>
<evidence type="ECO:0000313" key="5">
    <source>
        <dbReference type="Proteomes" id="UP000000238"/>
    </source>
</evidence>
<dbReference type="SUPFAM" id="SSF56935">
    <property type="entry name" value="Porins"/>
    <property type="match status" value="1"/>
</dbReference>
<evidence type="ECO:0000256" key="3">
    <source>
        <dbReference type="ARBA" id="ARBA00023237"/>
    </source>
</evidence>
<comment type="subcellular location">
    <subcellularLocation>
        <location evidence="1">Cell outer membrane</location>
    </subcellularLocation>
</comment>
<reference evidence="4 5" key="1">
    <citation type="journal article" date="2005" name="Nucleic Acids Res.">
        <title>Genomic blueprint of Hahella chejuensis, a marine microbe producing an algicidal agent.</title>
        <authorList>
            <person name="Jeong H."/>
            <person name="Yim J.H."/>
            <person name="Lee C."/>
            <person name="Choi S.-H."/>
            <person name="Park Y.K."/>
            <person name="Yoon S.H."/>
            <person name="Hur C.-G."/>
            <person name="Kang H.-Y."/>
            <person name="Kim D."/>
            <person name="Lee H.H."/>
            <person name="Park K.H."/>
            <person name="Park S.-H."/>
            <person name="Park H.-S."/>
            <person name="Lee H.K."/>
            <person name="Oh T.K."/>
            <person name="Kim J.F."/>
        </authorList>
    </citation>
    <scope>NUCLEOTIDE SEQUENCE [LARGE SCALE GENOMIC DNA]</scope>
    <source>
        <strain evidence="4 5">KCTC 2396</strain>
    </source>
</reference>
<dbReference type="HOGENOM" id="CLU_717220_0_0_6"/>
<organism evidence="4 5">
    <name type="scientific">Hahella chejuensis (strain KCTC 2396)</name>
    <dbReference type="NCBI Taxonomy" id="349521"/>
    <lineage>
        <taxon>Bacteria</taxon>
        <taxon>Pseudomonadati</taxon>
        <taxon>Pseudomonadota</taxon>
        <taxon>Gammaproteobacteria</taxon>
        <taxon>Oceanospirillales</taxon>
        <taxon>Hahellaceae</taxon>
        <taxon>Hahella</taxon>
    </lineage>
</organism>
<dbReference type="GO" id="GO:0009279">
    <property type="term" value="C:cell outer membrane"/>
    <property type="evidence" value="ECO:0007669"/>
    <property type="project" value="UniProtKB-SubCell"/>
</dbReference>
<dbReference type="InterPro" id="IPR036942">
    <property type="entry name" value="Beta-barrel_TonB_sf"/>
</dbReference>
<dbReference type="AlphaFoldDB" id="Q2S7D0"/>
<dbReference type="KEGG" id="hch:HCH_06821"/>
<keyword evidence="5" id="KW-1185">Reference proteome</keyword>
<dbReference type="eggNOG" id="ENOG5032B24">
    <property type="taxonomic scope" value="Bacteria"/>
</dbReference>
<evidence type="ECO:0000256" key="1">
    <source>
        <dbReference type="ARBA" id="ARBA00004442"/>
    </source>
</evidence>
<keyword evidence="2" id="KW-0472">Membrane</keyword>
<evidence type="ECO:0000313" key="4">
    <source>
        <dbReference type="EMBL" id="ABC33444.1"/>
    </source>
</evidence>
<keyword evidence="3" id="KW-0998">Cell outer membrane</keyword>
<dbReference type="STRING" id="349521.HCH_06821"/>
<sequence length="385" mass="43946">MALAKRITKNGIWLLSDYGKQVRRIALLCALSWALVGAEAVAAGDDGWRLFTEVESFSYSNAAPIYQIAHDLKGDPVARGDVAYTHDHIEIGAEYRNVSLSFVERYDYYLEFSPDAAELIYLYNNDLPHESDAHYDLYLAANQLRAKGVKLGYRFTLTEAFNVKLALSYFRANELTDGYLRGYLDTPDASPTGELELDYAYTEDHLLDRAPENVSGDGFSTDIYLYWRPHPQWELSLALEDAFNRIYWDRATATVARASSDTIGYDEDGALDVSPALSGNEGYRDHVQELPLRAFLWSEYRLNDGMSLGAGWRRYDESDLGLVGAAYRFNERLKLEGRYYFNAEALNLNLQVYDLYLGVTMDRLQWKQAKTLGLSLWWRYRFGGV</sequence>